<dbReference type="OrthoDB" id="4748714at2"/>
<evidence type="ECO:0000313" key="2">
    <source>
        <dbReference type="Proteomes" id="UP000199039"/>
    </source>
</evidence>
<sequence length="124" mass="13526">MSMDAAIEAHARTTRLDDHEVARRLVNHLGATAVAVLAGSKDAKAPYRWMKATTPTASASERLRAAHRVWQMLADGENERTARAWFVGSNPVLGEQSPLLVLREGRCDEVLKAATAFLDGTWSA</sequence>
<name>A0A1G6XFC1_9MICO</name>
<evidence type="ECO:0000313" key="1">
    <source>
        <dbReference type="EMBL" id="SDD76860.1"/>
    </source>
</evidence>
<evidence type="ECO:0008006" key="3">
    <source>
        <dbReference type="Google" id="ProtNLM"/>
    </source>
</evidence>
<dbReference type="STRING" id="1814289.SAMN05216410_0128"/>
<dbReference type="EMBL" id="FMYH01000011">
    <property type="protein sequence ID" value="SDD76860.1"/>
    <property type="molecule type" value="Genomic_DNA"/>
</dbReference>
<keyword evidence="2" id="KW-1185">Reference proteome</keyword>
<accession>A0A1G6XFC1</accession>
<proteinExistence type="predicted"/>
<reference evidence="1 2" key="1">
    <citation type="submission" date="2016-09" db="EMBL/GenBank/DDBJ databases">
        <authorList>
            <person name="Capua I."/>
            <person name="De Benedictis P."/>
            <person name="Joannis T."/>
            <person name="Lombin L.H."/>
            <person name="Cattoli G."/>
        </authorList>
    </citation>
    <scope>NUCLEOTIDE SEQUENCE [LARGE SCALE GENOMIC DNA]</scope>
    <source>
        <strain evidence="1 2">ISLP-3</strain>
    </source>
</reference>
<dbReference type="Proteomes" id="UP000199039">
    <property type="component" value="Unassembled WGS sequence"/>
</dbReference>
<protein>
    <recommendedName>
        <fullName evidence="3">Antitoxin Xre/MbcA/ParS-like toxin-binding domain-containing protein</fullName>
    </recommendedName>
</protein>
<dbReference type="AlphaFoldDB" id="A0A1G6XFC1"/>
<organism evidence="1 2">
    <name type="scientific">Sanguibacter gelidistatuariae</name>
    <dbReference type="NCBI Taxonomy" id="1814289"/>
    <lineage>
        <taxon>Bacteria</taxon>
        <taxon>Bacillati</taxon>
        <taxon>Actinomycetota</taxon>
        <taxon>Actinomycetes</taxon>
        <taxon>Micrococcales</taxon>
        <taxon>Sanguibacteraceae</taxon>
        <taxon>Sanguibacter</taxon>
    </lineage>
</organism>
<gene>
    <name evidence="1" type="ORF">SAMN05216410_0128</name>
</gene>